<keyword evidence="1" id="KW-0732">Signal</keyword>
<keyword evidence="4" id="KW-1185">Reference proteome</keyword>
<proteinExistence type="predicted"/>
<evidence type="ECO:0000259" key="2">
    <source>
        <dbReference type="Pfam" id="PF13229"/>
    </source>
</evidence>
<evidence type="ECO:0000313" key="4">
    <source>
        <dbReference type="Proteomes" id="UP000321250"/>
    </source>
</evidence>
<feature type="chain" id="PRO_5023017867" evidence="1">
    <location>
        <begin position="18"/>
        <end position="419"/>
    </location>
</feature>
<protein>
    <submittedName>
        <fullName evidence="3">Right-handed parallel beta-helix repeat-containing protein</fullName>
    </submittedName>
</protein>
<gene>
    <name evidence="3" type="ORF">FSB78_14425</name>
</gene>
<dbReference type="InterPro" id="IPR012334">
    <property type="entry name" value="Pectin_lyas_fold"/>
</dbReference>
<dbReference type="EMBL" id="VOQR01000001">
    <property type="protein sequence ID" value="TXC72010.1"/>
    <property type="molecule type" value="Genomic_DNA"/>
</dbReference>
<dbReference type="AlphaFoldDB" id="A0A5C6UHT9"/>
<dbReference type="OrthoDB" id="9960505at2"/>
<feature type="domain" description="Right handed beta helix" evidence="2">
    <location>
        <begin position="253"/>
        <end position="370"/>
    </location>
</feature>
<dbReference type="InterPro" id="IPR039448">
    <property type="entry name" value="Beta_helix"/>
</dbReference>
<dbReference type="RefSeq" id="WP_147083288.1">
    <property type="nucleotide sequence ID" value="NZ_VOQR01000001.1"/>
</dbReference>
<evidence type="ECO:0000313" key="3">
    <source>
        <dbReference type="EMBL" id="TXC72010.1"/>
    </source>
</evidence>
<evidence type="ECO:0000256" key="1">
    <source>
        <dbReference type="SAM" id="SignalP"/>
    </source>
</evidence>
<feature type="signal peptide" evidence="1">
    <location>
        <begin position="1"/>
        <end position="17"/>
    </location>
</feature>
<dbReference type="Pfam" id="PF13229">
    <property type="entry name" value="Beta_helix"/>
    <property type="match status" value="1"/>
</dbReference>
<organism evidence="3 4">
    <name type="scientific">Sphingomonas ginsenosidivorax</name>
    <dbReference type="NCBI Taxonomy" id="862135"/>
    <lineage>
        <taxon>Bacteria</taxon>
        <taxon>Pseudomonadati</taxon>
        <taxon>Pseudomonadota</taxon>
        <taxon>Alphaproteobacteria</taxon>
        <taxon>Sphingomonadales</taxon>
        <taxon>Sphingomonadaceae</taxon>
        <taxon>Sphingomonas</taxon>
    </lineage>
</organism>
<dbReference type="InterPro" id="IPR011050">
    <property type="entry name" value="Pectin_lyase_fold/virulence"/>
</dbReference>
<name>A0A5C6UHT9_9SPHN</name>
<dbReference type="SUPFAM" id="SSF51126">
    <property type="entry name" value="Pectin lyase-like"/>
    <property type="match status" value="2"/>
</dbReference>
<accession>A0A5C6UHT9</accession>
<dbReference type="Proteomes" id="UP000321250">
    <property type="component" value="Unassembled WGS sequence"/>
</dbReference>
<comment type="caution">
    <text evidence="3">The sequence shown here is derived from an EMBL/GenBank/DDBJ whole genome shotgun (WGS) entry which is preliminary data.</text>
</comment>
<dbReference type="Gene3D" id="2.160.20.10">
    <property type="entry name" value="Single-stranded right-handed beta-helix, Pectin lyase-like"/>
    <property type="match status" value="1"/>
</dbReference>
<reference evidence="3 4" key="1">
    <citation type="journal article" date="2013" name="Antonie Van Leeuwenhoek">
        <title>Sphingomonas ginsenosidivorax sp. nov., with the ability to transform ginsenosides.</title>
        <authorList>
            <person name="Jin X.F."/>
            <person name="Kim J.K."/>
            <person name="Liu Q.M."/>
            <person name="Kang M.S."/>
            <person name="He D."/>
            <person name="Jin F.X."/>
            <person name="Kim S.C."/>
            <person name="Im W.T."/>
        </authorList>
    </citation>
    <scope>NUCLEOTIDE SEQUENCE [LARGE SCALE GENOMIC DNA]</scope>
    <source>
        <strain evidence="3 4">KHI67</strain>
    </source>
</reference>
<sequence>MNRRLFLAVGTATAALAATQLLHGQRTVPPERAASKKVSEFGIDGAAMQRAIDSDAREIVIDVLVTILSDVRLRANQTLRFAGGRLRVPANARIKRAVLYGEGITGVAIIDAAIERNGSQGVTGIRLLNVGDTRIKGGRLTRANLALESYDGAVARAITVSGLTVDLSGWRDTAIWISGINGVALRDVECLGGIEGVGIYNGAHAIQLTSVSSHDHVRDGFVIIAGYDVSHNDCRAYDNGQSGFTTQRQTSARDSRDSRWTGCKASSNGFDGFDIRGATSKSWGVDTGFTLADCQAQDNRRCGFYIVMAEGTVLTDCSATGNDAQNLFIDDSDGVVARRFRSVSGAKTVEPGPNKAGILVYNSQSVQLEQPVSRNDQAATQDFGVSLTGRSARGRLTGGSLMGNTVGTVHAAVNTLRVD</sequence>